<dbReference type="Proteomes" id="UP000054359">
    <property type="component" value="Unassembled WGS sequence"/>
</dbReference>
<gene>
    <name evidence="1" type="ORF">X975_12640</name>
</gene>
<dbReference type="AlphaFoldDB" id="A0A087TUX7"/>
<sequence>MFSCLNVGASPFELILSNCKSVNWSERPLKPFIVDVAISQFSFPSFILVICLFTVAKPPNPLCEGASQELFFHILVKPEFHDSYVIRFIFIFLLENSPV</sequence>
<evidence type="ECO:0000313" key="2">
    <source>
        <dbReference type="Proteomes" id="UP000054359"/>
    </source>
</evidence>
<reference evidence="1 2" key="1">
    <citation type="submission" date="2013-11" db="EMBL/GenBank/DDBJ databases">
        <title>Genome sequencing of Stegodyphus mimosarum.</title>
        <authorList>
            <person name="Bechsgaard J."/>
        </authorList>
    </citation>
    <scope>NUCLEOTIDE SEQUENCE [LARGE SCALE GENOMIC DNA]</scope>
</reference>
<proteinExistence type="predicted"/>
<feature type="non-terminal residue" evidence="1">
    <location>
        <position position="99"/>
    </location>
</feature>
<evidence type="ECO:0000313" key="1">
    <source>
        <dbReference type="EMBL" id="KFM68916.1"/>
    </source>
</evidence>
<keyword evidence="2" id="KW-1185">Reference proteome</keyword>
<dbReference type="EMBL" id="KK116846">
    <property type="protein sequence ID" value="KFM68916.1"/>
    <property type="molecule type" value="Genomic_DNA"/>
</dbReference>
<name>A0A087TUX7_STEMI</name>
<protein>
    <submittedName>
        <fullName evidence="1">Uncharacterized protein</fullName>
    </submittedName>
</protein>
<accession>A0A087TUX7</accession>
<organism evidence="1 2">
    <name type="scientific">Stegodyphus mimosarum</name>
    <name type="common">African social velvet spider</name>
    <dbReference type="NCBI Taxonomy" id="407821"/>
    <lineage>
        <taxon>Eukaryota</taxon>
        <taxon>Metazoa</taxon>
        <taxon>Ecdysozoa</taxon>
        <taxon>Arthropoda</taxon>
        <taxon>Chelicerata</taxon>
        <taxon>Arachnida</taxon>
        <taxon>Araneae</taxon>
        <taxon>Araneomorphae</taxon>
        <taxon>Entelegynae</taxon>
        <taxon>Eresoidea</taxon>
        <taxon>Eresidae</taxon>
        <taxon>Stegodyphus</taxon>
    </lineage>
</organism>